<protein>
    <submittedName>
        <fullName evidence="2">Helix-turn-helix domain-containing protein</fullName>
    </submittedName>
</protein>
<evidence type="ECO:0000259" key="1">
    <source>
        <dbReference type="Pfam" id="PF13936"/>
    </source>
</evidence>
<dbReference type="AlphaFoldDB" id="A0A844M438"/>
<keyword evidence="3" id="KW-1185">Reference proteome</keyword>
<evidence type="ECO:0000313" key="3">
    <source>
        <dbReference type="Proteomes" id="UP000442109"/>
    </source>
</evidence>
<feature type="domain" description="Transposase IS30-like HTH" evidence="1">
    <location>
        <begin position="5"/>
        <end position="25"/>
    </location>
</feature>
<name>A0A844M438_9GAMM</name>
<dbReference type="EMBL" id="WFKQ01000059">
    <property type="protein sequence ID" value="MUG33490.1"/>
    <property type="molecule type" value="Genomic_DNA"/>
</dbReference>
<dbReference type="Proteomes" id="UP000442109">
    <property type="component" value="Unassembled WGS sequence"/>
</dbReference>
<gene>
    <name evidence="2" type="ORF">GB996_11970</name>
</gene>
<dbReference type="InterPro" id="IPR025246">
    <property type="entry name" value="IS30-like_HTH"/>
</dbReference>
<proteinExistence type="predicted"/>
<sequence>GLKPAEIARRVGRSRSTISREIKRGTVKQVKQVNGRKVYFKQYFAETAQVRYFEGRKGSYYLKLERVSEAFLLSFTKAMKAKPRIHSVDTFVYAYKLEHHE</sequence>
<dbReference type="Pfam" id="PF13936">
    <property type="entry name" value="HTH_38"/>
    <property type="match status" value="1"/>
</dbReference>
<feature type="non-terminal residue" evidence="2">
    <location>
        <position position="1"/>
    </location>
</feature>
<organism evidence="2 3">
    <name type="scientific">Psychrobacter sanguinis</name>
    <dbReference type="NCBI Taxonomy" id="861445"/>
    <lineage>
        <taxon>Bacteria</taxon>
        <taxon>Pseudomonadati</taxon>
        <taxon>Pseudomonadota</taxon>
        <taxon>Gammaproteobacteria</taxon>
        <taxon>Moraxellales</taxon>
        <taxon>Moraxellaceae</taxon>
        <taxon>Psychrobacter</taxon>
    </lineage>
</organism>
<reference evidence="2 3" key="1">
    <citation type="journal article" date="2019" name="PLoS ONE">
        <title>Pup mortality in New Zealand sea lions (Phocarctos hookeri) at Enderby Island, Auckland Islands, 2013-18.</title>
        <authorList>
            <person name="Michael S.A."/>
            <person name="Hayman D.T.S."/>
            <person name="Gray R."/>
            <person name="Zhang J."/>
            <person name="Rogers L."/>
            <person name="Roe W.D."/>
        </authorList>
    </citation>
    <scope>NUCLEOTIDE SEQUENCE [LARGE SCALE GENOMIC DNA]</scope>
    <source>
        <strain evidence="2 3">SM868</strain>
    </source>
</reference>
<dbReference type="OrthoDB" id="4823987at2"/>
<accession>A0A844M438</accession>
<comment type="caution">
    <text evidence="2">The sequence shown here is derived from an EMBL/GenBank/DDBJ whole genome shotgun (WGS) entry which is preliminary data.</text>
</comment>
<evidence type="ECO:0000313" key="2">
    <source>
        <dbReference type="EMBL" id="MUG33490.1"/>
    </source>
</evidence>
<feature type="non-terminal residue" evidence="2">
    <location>
        <position position="101"/>
    </location>
</feature>